<dbReference type="Gene3D" id="3.30.300.20">
    <property type="match status" value="1"/>
</dbReference>
<dbReference type="SUPFAM" id="SSF54814">
    <property type="entry name" value="Prokaryotic type KH domain (KH-domain type II)"/>
    <property type="match status" value="1"/>
</dbReference>
<dbReference type="FunFam" id="3.30.300.20:FF:000001">
    <property type="entry name" value="30S ribosomal protein S3"/>
    <property type="match status" value="1"/>
</dbReference>
<dbReference type="GO" id="GO:0019843">
    <property type="term" value="F:rRNA binding"/>
    <property type="evidence" value="ECO:0007669"/>
    <property type="project" value="UniProtKB-UniRule"/>
</dbReference>
<dbReference type="InterPro" id="IPR005704">
    <property type="entry name" value="Ribosomal_uS3_bac-typ"/>
</dbReference>
<dbReference type="InterPro" id="IPR004044">
    <property type="entry name" value="KH_dom_type_2"/>
</dbReference>
<dbReference type="SMART" id="SM00322">
    <property type="entry name" value="KH"/>
    <property type="match status" value="1"/>
</dbReference>
<organism evidence="10">
    <name type="scientific">candidate division CPR3 bacterium</name>
    <dbReference type="NCBI Taxonomy" id="2268181"/>
    <lineage>
        <taxon>Bacteria</taxon>
        <taxon>Bacteria division CPR3</taxon>
    </lineage>
</organism>
<keyword evidence="4 8" id="KW-0689">Ribosomal protein</keyword>
<dbReference type="InterPro" id="IPR004087">
    <property type="entry name" value="KH_dom"/>
</dbReference>
<dbReference type="Gene3D" id="3.30.1140.32">
    <property type="entry name" value="Ribosomal protein S3, C-terminal domain"/>
    <property type="match status" value="1"/>
</dbReference>
<dbReference type="CDD" id="cd02412">
    <property type="entry name" value="KH-II_30S_S3"/>
    <property type="match status" value="1"/>
</dbReference>
<comment type="similarity">
    <text evidence="1 8">Belongs to the universal ribosomal protein uS3 family.</text>
</comment>
<dbReference type="PROSITE" id="PS50823">
    <property type="entry name" value="KH_TYPE_2"/>
    <property type="match status" value="1"/>
</dbReference>
<dbReference type="GO" id="GO:0022627">
    <property type="term" value="C:cytosolic small ribosomal subunit"/>
    <property type="evidence" value="ECO:0007669"/>
    <property type="project" value="TreeGrafter"/>
</dbReference>
<dbReference type="AlphaFoldDB" id="A0A7C5UR92"/>
<gene>
    <name evidence="8 10" type="primary">rpsC</name>
    <name evidence="10" type="ORF">ENL96_00325</name>
</gene>
<evidence type="ECO:0000256" key="8">
    <source>
        <dbReference type="HAMAP-Rule" id="MF_01309"/>
    </source>
</evidence>
<accession>A0A7C5UR92</accession>
<dbReference type="InterPro" id="IPR036419">
    <property type="entry name" value="Ribosomal_S3_C_sf"/>
</dbReference>
<evidence type="ECO:0000256" key="7">
    <source>
        <dbReference type="ARBA" id="ARBA00035257"/>
    </source>
</evidence>
<dbReference type="InterPro" id="IPR001351">
    <property type="entry name" value="Ribosomal_uS3_C"/>
</dbReference>
<dbReference type="InterPro" id="IPR009019">
    <property type="entry name" value="KH_sf_prok-type"/>
</dbReference>
<evidence type="ECO:0000256" key="6">
    <source>
        <dbReference type="ARBA" id="ARBA00024998"/>
    </source>
</evidence>
<protein>
    <recommendedName>
        <fullName evidence="7 8">Small ribosomal subunit protein uS3</fullName>
    </recommendedName>
</protein>
<dbReference type="InterPro" id="IPR057258">
    <property type="entry name" value="Ribosomal_uS3"/>
</dbReference>
<comment type="function">
    <text evidence="6 8">Binds the lower part of the 30S subunit head. Binds mRNA in the 70S ribosome, positioning it for translation.</text>
</comment>
<dbReference type="HAMAP" id="MF_01309_B">
    <property type="entry name" value="Ribosomal_uS3_B"/>
    <property type="match status" value="1"/>
</dbReference>
<comment type="caution">
    <text evidence="10">The sequence shown here is derived from an EMBL/GenBank/DDBJ whole genome shotgun (WGS) entry which is preliminary data.</text>
</comment>
<dbReference type="GO" id="GO:0003735">
    <property type="term" value="F:structural constituent of ribosome"/>
    <property type="evidence" value="ECO:0007669"/>
    <property type="project" value="InterPro"/>
</dbReference>
<keyword evidence="2 8" id="KW-0699">rRNA-binding</keyword>
<dbReference type="Pfam" id="PF00189">
    <property type="entry name" value="Ribosomal_S3_C"/>
    <property type="match status" value="1"/>
</dbReference>
<proteinExistence type="inferred from homology"/>
<evidence type="ECO:0000313" key="10">
    <source>
        <dbReference type="EMBL" id="HHR91948.1"/>
    </source>
</evidence>
<dbReference type="SUPFAM" id="SSF54821">
    <property type="entry name" value="Ribosomal protein S3 C-terminal domain"/>
    <property type="match status" value="1"/>
</dbReference>
<dbReference type="PANTHER" id="PTHR11760">
    <property type="entry name" value="30S/40S RIBOSOMAL PROTEIN S3"/>
    <property type="match status" value="1"/>
</dbReference>
<evidence type="ECO:0000256" key="1">
    <source>
        <dbReference type="ARBA" id="ARBA00010761"/>
    </source>
</evidence>
<sequence>MGHKTSPISGRIGINKSWLSFWMSDKKNYSKWLHQDIEARRVIEEAASHAGIDKIEIKRIASKISVDIYVGRPGVVIGRGGKGIDSLRKSLEKVFQAKEIELNIHEVANPYLSARIVAQNVAEALKKGINPTMIMTQQLEKIKAAGAKGAKIWISGFGPIKQARTLKKEMEGGSVPLTTLRADIDYAQLNVLTRVRLMGVKVWIYKGEKVE</sequence>
<evidence type="ECO:0000259" key="9">
    <source>
        <dbReference type="PROSITE" id="PS50823"/>
    </source>
</evidence>
<dbReference type="NCBIfam" id="TIGR01009">
    <property type="entry name" value="rpsC_bact"/>
    <property type="match status" value="1"/>
</dbReference>
<evidence type="ECO:0000256" key="2">
    <source>
        <dbReference type="ARBA" id="ARBA00022730"/>
    </source>
</evidence>
<reference evidence="10" key="1">
    <citation type="journal article" date="2020" name="mSystems">
        <title>Genome- and Community-Level Interaction Insights into Carbon Utilization and Element Cycling Functions of Hydrothermarchaeota in Hydrothermal Sediment.</title>
        <authorList>
            <person name="Zhou Z."/>
            <person name="Liu Y."/>
            <person name="Xu W."/>
            <person name="Pan J."/>
            <person name="Luo Z.H."/>
            <person name="Li M."/>
        </authorList>
    </citation>
    <scope>NUCLEOTIDE SEQUENCE [LARGE SCALE GENOMIC DNA]</scope>
    <source>
        <strain evidence="10">SpSt-1042</strain>
    </source>
</reference>
<dbReference type="InterPro" id="IPR015946">
    <property type="entry name" value="KH_dom-like_a/b"/>
</dbReference>
<evidence type="ECO:0000256" key="5">
    <source>
        <dbReference type="ARBA" id="ARBA00023274"/>
    </source>
</evidence>
<evidence type="ECO:0000256" key="3">
    <source>
        <dbReference type="ARBA" id="ARBA00022884"/>
    </source>
</evidence>
<comment type="subunit">
    <text evidence="8">Part of the 30S ribosomal subunit. Forms a tight complex with proteins S10 and S14.</text>
</comment>
<dbReference type="GO" id="GO:0006412">
    <property type="term" value="P:translation"/>
    <property type="evidence" value="ECO:0007669"/>
    <property type="project" value="UniProtKB-UniRule"/>
</dbReference>
<name>A0A7C5UR92_UNCC3</name>
<dbReference type="GO" id="GO:0003729">
    <property type="term" value="F:mRNA binding"/>
    <property type="evidence" value="ECO:0007669"/>
    <property type="project" value="UniProtKB-UniRule"/>
</dbReference>
<keyword evidence="3 8" id="KW-0694">RNA-binding</keyword>
<dbReference type="PANTHER" id="PTHR11760:SF32">
    <property type="entry name" value="SMALL RIBOSOMAL SUBUNIT PROTEIN US3"/>
    <property type="match status" value="1"/>
</dbReference>
<keyword evidence="5 8" id="KW-0687">Ribonucleoprotein</keyword>
<feature type="domain" description="KH type-2" evidence="9">
    <location>
        <begin position="39"/>
        <end position="108"/>
    </location>
</feature>
<dbReference type="EMBL" id="DRVY01000012">
    <property type="protein sequence ID" value="HHR91948.1"/>
    <property type="molecule type" value="Genomic_DNA"/>
</dbReference>
<evidence type="ECO:0000256" key="4">
    <source>
        <dbReference type="ARBA" id="ARBA00022980"/>
    </source>
</evidence>
<dbReference type="Pfam" id="PF07650">
    <property type="entry name" value="KH_2"/>
    <property type="match status" value="1"/>
</dbReference>